<dbReference type="PANTHER" id="PTHR30163:SF8">
    <property type="entry name" value="LYTIC MUREIN TRANSGLYCOSYLASE"/>
    <property type="match status" value="1"/>
</dbReference>
<gene>
    <name evidence="4" type="ordered locus">NFA_47190</name>
</gene>
<dbReference type="GO" id="GO:0008933">
    <property type="term" value="F:peptidoglycan lytic transglycosylase activity"/>
    <property type="evidence" value="ECO:0007669"/>
    <property type="project" value="TreeGrafter"/>
</dbReference>
<organism evidence="4 5">
    <name type="scientific">Nocardia farcinica (strain IFM 10152)</name>
    <dbReference type="NCBI Taxonomy" id="247156"/>
    <lineage>
        <taxon>Bacteria</taxon>
        <taxon>Bacillati</taxon>
        <taxon>Actinomycetota</taxon>
        <taxon>Actinomycetes</taxon>
        <taxon>Mycobacteriales</taxon>
        <taxon>Nocardiaceae</taxon>
        <taxon>Nocardia</taxon>
    </lineage>
</organism>
<evidence type="ECO:0000256" key="1">
    <source>
        <dbReference type="SAM" id="MobiDB-lite"/>
    </source>
</evidence>
<feature type="compositionally biased region" description="Low complexity" evidence="1">
    <location>
        <begin position="408"/>
        <end position="423"/>
    </location>
</feature>
<feature type="domain" description="Transglycosylase SLT" evidence="3">
    <location>
        <begin position="184"/>
        <end position="235"/>
    </location>
</feature>
<dbReference type="Gene3D" id="1.10.530.10">
    <property type="match status" value="1"/>
</dbReference>
<evidence type="ECO:0000313" key="5">
    <source>
        <dbReference type="Proteomes" id="UP000006820"/>
    </source>
</evidence>
<feature type="region of interest" description="Disordered" evidence="1">
    <location>
        <begin position="42"/>
        <end position="73"/>
    </location>
</feature>
<keyword evidence="2" id="KW-0732">Signal</keyword>
<dbReference type="Pfam" id="PF13406">
    <property type="entry name" value="SLT_2"/>
    <property type="match status" value="1"/>
</dbReference>
<reference evidence="4 5" key="1">
    <citation type="journal article" date="2004" name="Proc. Natl. Acad. Sci. U.S.A.">
        <title>The complete genomic sequence of Nocardia farcinica IFM 10152.</title>
        <authorList>
            <person name="Ishikawa J."/>
            <person name="Yamashita A."/>
            <person name="Mikami Y."/>
            <person name="Hoshino Y."/>
            <person name="Kurita H."/>
            <person name="Hotta K."/>
            <person name="Shiba T."/>
            <person name="Hattori M."/>
        </authorList>
    </citation>
    <scope>NUCLEOTIDE SEQUENCE [LARGE SCALE GENOMIC DNA]</scope>
    <source>
        <strain evidence="4 5">IFM 10152</strain>
    </source>
</reference>
<keyword evidence="5" id="KW-1185">Reference proteome</keyword>
<dbReference type="Proteomes" id="UP000006820">
    <property type="component" value="Chromosome"/>
</dbReference>
<dbReference type="GO" id="GO:0009253">
    <property type="term" value="P:peptidoglycan catabolic process"/>
    <property type="evidence" value="ECO:0007669"/>
    <property type="project" value="TreeGrafter"/>
</dbReference>
<evidence type="ECO:0000259" key="3">
    <source>
        <dbReference type="Pfam" id="PF13406"/>
    </source>
</evidence>
<evidence type="ECO:0000256" key="2">
    <source>
        <dbReference type="SAM" id="SignalP"/>
    </source>
</evidence>
<feature type="signal peptide" evidence="2">
    <location>
        <begin position="1"/>
        <end position="25"/>
    </location>
</feature>
<dbReference type="OrthoDB" id="9796191at2"/>
<feature type="region of interest" description="Disordered" evidence="1">
    <location>
        <begin position="385"/>
        <end position="484"/>
    </location>
</feature>
<feature type="chain" id="PRO_5038849475" description="Transglycosylase SLT domain-containing protein" evidence="2">
    <location>
        <begin position="26"/>
        <end position="484"/>
    </location>
</feature>
<dbReference type="KEGG" id="nfa:NFA_47190"/>
<dbReference type="AlphaFoldDB" id="Q5YQH1"/>
<dbReference type="EMBL" id="AP006618">
    <property type="protein sequence ID" value="BAD59570.1"/>
    <property type="molecule type" value="Genomic_DNA"/>
</dbReference>
<dbReference type="CDD" id="cd13399">
    <property type="entry name" value="Slt35-like"/>
    <property type="match status" value="1"/>
</dbReference>
<proteinExistence type="predicted"/>
<dbReference type="SUPFAM" id="SSF53955">
    <property type="entry name" value="Lysozyme-like"/>
    <property type="match status" value="1"/>
</dbReference>
<dbReference type="InterPro" id="IPR023346">
    <property type="entry name" value="Lysozyme-like_dom_sf"/>
</dbReference>
<feature type="compositionally biased region" description="Pro residues" evidence="1">
    <location>
        <begin position="424"/>
        <end position="465"/>
    </location>
</feature>
<feature type="compositionally biased region" description="Low complexity" evidence="1">
    <location>
        <begin position="385"/>
        <end position="398"/>
    </location>
</feature>
<dbReference type="eggNOG" id="COG2951">
    <property type="taxonomic scope" value="Bacteria"/>
</dbReference>
<dbReference type="HOGENOM" id="CLU_034941_3_1_11"/>
<evidence type="ECO:0000313" key="4">
    <source>
        <dbReference type="EMBL" id="BAD59570.1"/>
    </source>
</evidence>
<dbReference type="STRING" id="247156.NFA_47190"/>
<sequence>MRVSAPITMSALVVAGLVASGSAAHSTTASEPPKAPEALLAASTGTAGGGGAGTGNPDSPSATTVGLLPVTPDSPRKLRAMTPPADGLPPFGGTVPLRDIALPNTGGVLGIPEIVLAAYRNAELALASSMPGCGLSWHLLAGIGRIESAHASSGRTDAAGTTVSPIFGPALDGTLPGNEIIKAADGGYVRAVGPMQFLPSTWSLYSADGNGDGVADPHNVFDASLAAGKYLCSGGLNLRDPQQELRAVLRYNNSMAYAADVLSWSAAYRTGGTPRQVTVDPNLVPPGSAPVVAAGPAPDMTAVDTTIPSTTAPEKPTELPPGTTVTPGPTPQETMIHIPGLPPIPCGIFCPPPKPVDPCVQAAVPAPMPAPGAPAQPIAPAREFGTAEGEAAPAAPVEPGKPAPPDPACAVPRQPEAAPQLAQTPPPPAPPVEQTPAPEPATTPAAPAEPAPAAPTPPPPPPPGITLPFGIVIPLPPAPAPPPA</sequence>
<accession>Q5YQH1</accession>
<dbReference type="InterPro" id="IPR043426">
    <property type="entry name" value="MltB-like"/>
</dbReference>
<protein>
    <recommendedName>
        <fullName evidence="3">Transglycosylase SLT domain-containing protein</fullName>
    </recommendedName>
</protein>
<dbReference type="PANTHER" id="PTHR30163">
    <property type="entry name" value="MEMBRANE-BOUND LYTIC MUREIN TRANSGLYCOSYLASE B"/>
    <property type="match status" value="1"/>
</dbReference>
<feature type="compositionally biased region" description="Pro residues" evidence="1">
    <location>
        <begin position="474"/>
        <end position="484"/>
    </location>
</feature>
<name>Q5YQH1_NOCFA</name>
<dbReference type="InterPro" id="IPR031304">
    <property type="entry name" value="SLT_2"/>
</dbReference>